<evidence type="ECO:0000256" key="1">
    <source>
        <dbReference type="ARBA" id="ARBA00007708"/>
    </source>
</evidence>
<reference evidence="5" key="1">
    <citation type="submission" date="2020-11" db="EMBL/GenBank/DDBJ databases">
        <authorList>
            <person name="Tran Van P."/>
        </authorList>
    </citation>
    <scope>NUCLEOTIDE SEQUENCE</scope>
</reference>
<dbReference type="InterPro" id="IPR004152">
    <property type="entry name" value="GAT_dom"/>
</dbReference>
<feature type="compositionally biased region" description="Polar residues" evidence="4">
    <location>
        <begin position="396"/>
        <end position="410"/>
    </location>
</feature>
<sequence>MATGMADRLSSMGSSIRDAIGGNPFATSVGQKIEQATDISLPSEDWALNMEICDLVNSQEEGPRDALRAIRKRLHSAGKNWSQVMYSLTVLEACVKNCGPRFQSLACQRESIQDLIKVIGTKNDPPQAVQDKILGLIQNWAEAFRNEPANQGVVSVYNEMKAKGIPFPATDLDTMAPIQTPPRSVPPSMPQPKPATQTEVRKETGPAPSATQRSPRRMPEAAVPISPITLTEVQVGKIKSELDIVQGNCRVFSEMLTELKPGEEKPEDLALLKELYATCRSMQQRVVGLVSQVTNDEVTADLLTVNDELNTLFLRYGKYDRRRKGMKERKEEGNAAAQPVGEAAAPLIDLGDMTDSMGQMSLKPASASAKSEPMRSEPMAGGADGGDFDMFAMSRTGRTTGSTYEDNLNPDQHAISLGVASQLRVSQMMG</sequence>
<dbReference type="Gene3D" id="1.20.58.160">
    <property type="match status" value="1"/>
</dbReference>
<dbReference type="GO" id="GO:0016020">
    <property type="term" value="C:membrane"/>
    <property type="evidence" value="ECO:0007669"/>
    <property type="project" value="TreeGrafter"/>
</dbReference>
<gene>
    <name evidence="5" type="ORF">CTOB1V02_LOCUS10477</name>
</gene>
<protein>
    <submittedName>
        <fullName evidence="5">Uncharacterized protein</fullName>
    </submittedName>
</protein>
<dbReference type="OrthoDB" id="2018246at2759"/>
<dbReference type="PANTHER" id="PTHR13856:SF137">
    <property type="entry name" value="GH05942P"/>
    <property type="match status" value="1"/>
</dbReference>
<dbReference type="GO" id="GO:0005768">
    <property type="term" value="C:endosome"/>
    <property type="evidence" value="ECO:0007669"/>
    <property type="project" value="TreeGrafter"/>
</dbReference>
<keyword evidence="3" id="KW-0653">Protein transport</keyword>
<dbReference type="PROSITE" id="PS50909">
    <property type="entry name" value="GAT"/>
    <property type="match status" value="1"/>
</dbReference>
<dbReference type="GO" id="GO:0015031">
    <property type="term" value="P:protein transport"/>
    <property type="evidence" value="ECO:0007669"/>
    <property type="project" value="UniProtKB-KW"/>
</dbReference>
<dbReference type="GO" id="GO:0035091">
    <property type="term" value="F:phosphatidylinositol binding"/>
    <property type="evidence" value="ECO:0007669"/>
    <property type="project" value="InterPro"/>
</dbReference>
<dbReference type="SUPFAM" id="SSF89009">
    <property type="entry name" value="GAT-like domain"/>
    <property type="match status" value="1"/>
</dbReference>
<dbReference type="PROSITE" id="PS50179">
    <property type="entry name" value="VHS"/>
    <property type="match status" value="1"/>
</dbReference>
<evidence type="ECO:0000256" key="3">
    <source>
        <dbReference type="ARBA" id="ARBA00022927"/>
    </source>
</evidence>
<evidence type="ECO:0000256" key="2">
    <source>
        <dbReference type="ARBA" id="ARBA00022448"/>
    </source>
</evidence>
<dbReference type="GO" id="GO:0030276">
    <property type="term" value="F:clathrin binding"/>
    <property type="evidence" value="ECO:0007669"/>
    <property type="project" value="TreeGrafter"/>
</dbReference>
<dbReference type="Pfam" id="PF00790">
    <property type="entry name" value="VHS"/>
    <property type="match status" value="1"/>
</dbReference>
<evidence type="ECO:0000313" key="5">
    <source>
        <dbReference type="EMBL" id="CAD7232645.1"/>
    </source>
</evidence>
<dbReference type="EMBL" id="OB664921">
    <property type="protein sequence ID" value="CAD7232645.1"/>
    <property type="molecule type" value="Genomic_DNA"/>
</dbReference>
<comment type="similarity">
    <text evidence="1">Belongs to the TOM1 family.</text>
</comment>
<feature type="region of interest" description="Disordered" evidence="4">
    <location>
        <begin position="170"/>
        <end position="219"/>
    </location>
</feature>
<dbReference type="InterPro" id="IPR002014">
    <property type="entry name" value="VHS_dom"/>
</dbReference>
<dbReference type="InterPro" id="IPR014645">
    <property type="entry name" value="TOM1"/>
</dbReference>
<dbReference type="Gene3D" id="1.25.40.90">
    <property type="match status" value="1"/>
</dbReference>
<dbReference type="SUPFAM" id="SSF48464">
    <property type="entry name" value="ENTH/VHS domain"/>
    <property type="match status" value="1"/>
</dbReference>
<dbReference type="Pfam" id="PF03127">
    <property type="entry name" value="GAT"/>
    <property type="match status" value="1"/>
</dbReference>
<dbReference type="PANTHER" id="PTHR13856">
    <property type="entry name" value="VHS DOMAIN CONTAINING PROTEIN FAMILY"/>
    <property type="match status" value="1"/>
</dbReference>
<dbReference type="InterPro" id="IPR038425">
    <property type="entry name" value="GAT_sf"/>
</dbReference>
<dbReference type="CDD" id="cd03565">
    <property type="entry name" value="VHS_Tom1_like"/>
    <property type="match status" value="1"/>
</dbReference>
<dbReference type="GO" id="GO:0043130">
    <property type="term" value="F:ubiquitin binding"/>
    <property type="evidence" value="ECO:0007669"/>
    <property type="project" value="InterPro"/>
</dbReference>
<feature type="compositionally biased region" description="Low complexity" evidence="4">
    <location>
        <begin position="335"/>
        <end position="345"/>
    </location>
</feature>
<feature type="region of interest" description="Disordered" evidence="4">
    <location>
        <begin position="323"/>
        <end position="410"/>
    </location>
</feature>
<feature type="compositionally biased region" description="Pro residues" evidence="4">
    <location>
        <begin position="179"/>
        <end position="193"/>
    </location>
</feature>
<evidence type="ECO:0000256" key="4">
    <source>
        <dbReference type="SAM" id="MobiDB-lite"/>
    </source>
</evidence>
<keyword evidence="2" id="KW-0813">Transport</keyword>
<proteinExistence type="inferred from homology"/>
<accession>A0A7R8WPK6</accession>
<dbReference type="GO" id="GO:0007165">
    <property type="term" value="P:signal transduction"/>
    <property type="evidence" value="ECO:0007669"/>
    <property type="project" value="TreeGrafter"/>
</dbReference>
<dbReference type="AlphaFoldDB" id="A0A7R8WPK6"/>
<name>A0A7R8WPK6_9CRUS</name>
<dbReference type="CDD" id="cd14233">
    <property type="entry name" value="GAT_TOM1_like"/>
    <property type="match status" value="1"/>
</dbReference>
<dbReference type="SMART" id="SM00288">
    <property type="entry name" value="VHS"/>
    <property type="match status" value="1"/>
</dbReference>
<dbReference type="InterPro" id="IPR008942">
    <property type="entry name" value="ENTH_VHS"/>
</dbReference>
<organism evidence="5">
    <name type="scientific">Cyprideis torosa</name>
    <dbReference type="NCBI Taxonomy" id="163714"/>
    <lineage>
        <taxon>Eukaryota</taxon>
        <taxon>Metazoa</taxon>
        <taxon>Ecdysozoa</taxon>
        <taxon>Arthropoda</taxon>
        <taxon>Crustacea</taxon>
        <taxon>Oligostraca</taxon>
        <taxon>Ostracoda</taxon>
        <taxon>Podocopa</taxon>
        <taxon>Podocopida</taxon>
        <taxon>Cytherocopina</taxon>
        <taxon>Cytheroidea</taxon>
        <taxon>Cytherideidae</taxon>
        <taxon>Cyprideis</taxon>
    </lineage>
</organism>
<dbReference type="PIRSF" id="PIRSF036948">
    <property type="entry name" value="TOM1"/>
    <property type="match status" value="1"/>
</dbReference>